<dbReference type="Gene3D" id="3.30.420.280">
    <property type="match status" value="1"/>
</dbReference>
<dbReference type="InterPro" id="IPR006437">
    <property type="entry name" value="Phage_terminase_lsu"/>
</dbReference>
<sequence length="434" mass="50107">MKQTFQINVDLPKIVGKGYGQFWRSRNFYRVVKGSRGSKKSKTTALNFVVNLLKCPWANLLVVRRYSNTNKQSTYTDFKWACNQLKVSHKFKFNESLPEITVKATGQKILFRGLDDELKITSITVDVGSLCWAWFEEAYQIETEDKFSTVVESIRGSLQDTSAFAFNRLDGTYGNVPFYKQITVTFNPWNERHWLKKVFFDEDTKRADTLALTTTFRCNEWLDEVDIKRYEDLYVTNPRRARIVCDGEWGVAEGLVYENVQVADFDKEVLLQSGNYKLCVGLDFGFTHDPTALVAYLIDDQSKNIYVFDEHYQVGLFTKDIAKMISDKGYASNQIIADCAEARLIEELKSEYGIRRIKASRKGKDSIMAGVSKLQGYKIVVHPSCTHIMDEFYSYCYQQDKEGKWLNKPEDKNNHLMDALRYGLQCAESTGWLV</sequence>
<dbReference type="EMBL" id="SSXO01000007">
    <property type="protein sequence ID" value="TIH98156.1"/>
    <property type="molecule type" value="Genomic_DNA"/>
</dbReference>
<dbReference type="Proteomes" id="UP000305165">
    <property type="component" value="Unassembled WGS sequence"/>
</dbReference>
<evidence type="ECO:0000259" key="1">
    <source>
        <dbReference type="Pfam" id="PF04466"/>
    </source>
</evidence>
<dbReference type="GO" id="GO:0005524">
    <property type="term" value="F:ATP binding"/>
    <property type="evidence" value="ECO:0007669"/>
    <property type="project" value="InterPro"/>
</dbReference>
<dbReference type="NCBIfam" id="TIGR01547">
    <property type="entry name" value="phage_term_2"/>
    <property type="match status" value="1"/>
</dbReference>
<feature type="domain" description="Phage terminase large subunit C-terminal" evidence="2">
    <location>
        <begin position="283"/>
        <end position="424"/>
    </location>
</feature>
<dbReference type="InterPro" id="IPR035412">
    <property type="entry name" value="Terminase_L_N"/>
</dbReference>
<evidence type="ECO:0000313" key="3">
    <source>
        <dbReference type="EMBL" id="TIH98156.1"/>
    </source>
</evidence>
<dbReference type="GO" id="GO:0016887">
    <property type="term" value="F:ATP hydrolysis activity"/>
    <property type="evidence" value="ECO:0007669"/>
    <property type="project" value="InterPro"/>
</dbReference>
<dbReference type="PANTHER" id="PTHR39184:SF1">
    <property type="entry name" value="PBSX PHAGE TERMINASE LARGE SUBUNIT"/>
    <property type="match status" value="1"/>
</dbReference>
<dbReference type="AlphaFoldDB" id="A0A4T2GIC5"/>
<dbReference type="HAMAP" id="MF_04145">
    <property type="entry name" value="TERL_SPP1"/>
    <property type="match status" value="1"/>
</dbReference>
<accession>A0A4T2GIC5</accession>
<reference evidence="3 4" key="1">
    <citation type="submission" date="2019-04" db="EMBL/GenBank/DDBJ databases">
        <title>Genome analysis of Streptococcus suis strain WUSS424.</title>
        <authorList>
            <person name="Chen H."/>
            <person name="Gao X."/>
            <person name="Wu Z."/>
        </authorList>
    </citation>
    <scope>NUCLEOTIDE SEQUENCE [LARGE SCALE GENOMIC DNA]</scope>
    <source>
        <strain evidence="3 4">WUSS424</strain>
    </source>
</reference>
<dbReference type="GO" id="GO:0004519">
    <property type="term" value="F:endonuclease activity"/>
    <property type="evidence" value="ECO:0007669"/>
    <property type="project" value="InterPro"/>
</dbReference>
<evidence type="ECO:0000259" key="2">
    <source>
        <dbReference type="Pfam" id="PF17288"/>
    </source>
</evidence>
<dbReference type="Pfam" id="PF17288">
    <property type="entry name" value="Terminase_3C"/>
    <property type="match status" value="1"/>
</dbReference>
<dbReference type="InterPro" id="IPR044269">
    <property type="entry name" value="Terminase_large_su_SPP1-like"/>
</dbReference>
<dbReference type="InterPro" id="IPR052380">
    <property type="entry name" value="Viral_DNA_packaging_terminase"/>
</dbReference>
<dbReference type="InterPro" id="IPR035413">
    <property type="entry name" value="Terminase_L_C"/>
</dbReference>
<dbReference type="Pfam" id="PF04466">
    <property type="entry name" value="Terminase_3"/>
    <property type="match status" value="1"/>
</dbReference>
<organism evidence="3 4">
    <name type="scientific">Streptococcus suis</name>
    <dbReference type="NCBI Taxonomy" id="1307"/>
    <lineage>
        <taxon>Bacteria</taxon>
        <taxon>Bacillati</taxon>
        <taxon>Bacillota</taxon>
        <taxon>Bacilli</taxon>
        <taxon>Lactobacillales</taxon>
        <taxon>Streptococcaceae</taxon>
        <taxon>Streptococcus</taxon>
    </lineage>
</organism>
<dbReference type="InterPro" id="IPR027417">
    <property type="entry name" value="P-loop_NTPase"/>
</dbReference>
<comment type="caution">
    <text evidence="3">The sequence shown here is derived from an EMBL/GenBank/DDBJ whole genome shotgun (WGS) entry which is preliminary data.</text>
</comment>
<evidence type="ECO:0000313" key="4">
    <source>
        <dbReference type="Proteomes" id="UP000305165"/>
    </source>
</evidence>
<dbReference type="PANTHER" id="PTHR39184">
    <property type="match status" value="1"/>
</dbReference>
<protein>
    <submittedName>
        <fullName evidence="3">PBSX family phage terminase large subunit</fullName>
    </submittedName>
</protein>
<name>A0A4T2GIC5_STRSU</name>
<dbReference type="Gene3D" id="3.40.50.300">
    <property type="entry name" value="P-loop containing nucleotide triphosphate hydrolases"/>
    <property type="match status" value="1"/>
</dbReference>
<gene>
    <name evidence="3" type="ORF">FAJ39_10230</name>
</gene>
<feature type="domain" description="Phage terminase large subunit N-terminal" evidence="1">
    <location>
        <begin position="27"/>
        <end position="248"/>
    </location>
</feature>
<proteinExistence type="inferred from homology"/>
<dbReference type="OrthoDB" id="9768556at2"/>